<proteinExistence type="inferred from homology"/>
<name>A0AAE3H9L2_9EURY</name>
<dbReference type="SUPFAM" id="SSF54211">
    <property type="entry name" value="Ribosomal protein S5 domain 2-like"/>
    <property type="match status" value="1"/>
</dbReference>
<comment type="function">
    <text evidence="1">Phosphorylates (R)-pantoate to form (R)-4-phosphopantoate in the CoA biosynthesis pathway.</text>
</comment>
<dbReference type="GO" id="GO:0016301">
    <property type="term" value="F:kinase activity"/>
    <property type="evidence" value="ECO:0007669"/>
    <property type="project" value="UniProtKB-UniRule"/>
</dbReference>
<dbReference type="Gene3D" id="3.30.230.10">
    <property type="match status" value="1"/>
</dbReference>
<protein>
    <recommendedName>
        <fullName evidence="1">Pantoate kinase</fullName>
        <shortName evidence="1">PoK</shortName>
        <ecNumber evidence="1">2.7.1.169</ecNumber>
    </recommendedName>
</protein>
<keyword evidence="1" id="KW-0808">Transferase</keyword>
<dbReference type="EC" id="2.7.1.169" evidence="1"/>
<dbReference type="InterPro" id="IPR020568">
    <property type="entry name" value="Ribosomal_Su5_D2-typ_SF"/>
</dbReference>
<evidence type="ECO:0000313" key="4">
    <source>
        <dbReference type="Proteomes" id="UP001206983"/>
    </source>
</evidence>
<evidence type="ECO:0000259" key="2">
    <source>
        <dbReference type="Pfam" id="PF00288"/>
    </source>
</evidence>
<dbReference type="InterPro" id="IPR014721">
    <property type="entry name" value="Ribsml_uS5_D2-typ_fold_subgr"/>
</dbReference>
<organism evidence="3 4">
    <name type="scientific">Methanolobus chelungpuianus</name>
    <dbReference type="NCBI Taxonomy" id="502115"/>
    <lineage>
        <taxon>Archaea</taxon>
        <taxon>Methanobacteriati</taxon>
        <taxon>Methanobacteriota</taxon>
        <taxon>Stenosarchaea group</taxon>
        <taxon>Methanomicrobia</taxon>
        <taxon>Methanosarcinales</taxon>
        <taxon>Methanosarcinaceae</taxon>
        <taxon>Methanolobus</taxon>
    </lineage>
</organism>
<dbReference type="RefSeq" id="WP_256621886.1">
    <property type="nucleotide sequence ID" value="NZ_JTEO01000002.1"/>
</dbReference>
<dbReference type="PANTHER" id="PTHR42282:SF1">
    <property type="entry name" value="PANTOATE KINASE"/>
    <property type="match status" value="1"/>
</dbReference>
<evidence type="ECO:0000256" key="1">
    <source>
        <dbReference type="HAMAP-Rule" id="MF_02223"/>
    </source>
</evidence>
<keyword evidence="4" id="KW-1185">Reference proteome</keyword>
<dbReference type="InterPro" id="IPR012043">
    <property type="entry name" value="PoK"/>
</dbReference>
<dbReference type="PANTHER" id="PTHR42282">
    <property type="entry name" value="PANTOATE KINASE-RELATED"/>
    <property type="match status" value="1"/>
</dbReference>
<comment type="catalytic activity">
    <reaction evidence="1">
        <text>(R)-pantoate + ATP = (R)-4-phosphopantoate + ADP + H(+)</text>
        <dbReference type="Rhea" id="RHEA:28246"/>
        <dbReference type="ChEBI" id="CHEBI:15378"/>
        <dbReference type="ChEBI" id="CHEBI:15980"/>
        <dbReference type="ChEBI" id="CHEBI:30616"/>
        <dbReference type="ChEBI" id="CHEBI:61294"/>
        <dbReference type="ChEBI" id="CHEBI:456216"/>
        <dbReference type="EC" id="2.7.1.169"/>
    </reaction>
</comment>
<keyword evidence="1" id="KW-0547">Nucleotide-binding</keyword>
<reference evidence="3 4" key="1">
    <citation type="journal article" date="2011" name="Appl. Environ. Microbiol.">
        <title>Methanogenic archaea isolated from Taiwan's Chelungpu fault.</title>
        <authorList>
            <person name="Wu S.Y."/>
            <person name="Lai M.C."/>
        </authorList>
    </citation>
    <scope>NUCLEOTIDE SEQUENCE [LARGE SCALE GENOMIC DNA]</scope>
    <source>
        <strain evidence="3 4">St545Mb</strain>
    </source>
</reference>
<dbReference type="PIRSF" id="PIRSF016896">
    <property type="entry name" value="GHMP_arc_MJ0969"/>
    <property type="match status" value="1"/>
</dbReference>
<dbReference type="GO" id="GO:0015937">
    <property type="term" value="P:coenzyme A biosynthetic process"/>
    <property type="evidence" value="ECO:0007669"/>
    <property type="project" value="UniProtKB-UniRule"/>
</dbReference>
<dbReference type="HAMAP" id="MF_02223">
    <property type="entry name" value="Pantoate_kinase"/>
    <property type="match status" value="1"/>
</dbReference>
<dbReference type="Pfam" id="PF00288">
    <property type="entry name" value="GHMP_kinases_N"/>
    <property type="match status" value="1"/>
</dbReference>
<keyword evidence="1 3" id="KW-0418">Kinase</keyword>
<feature type="domain" description="GHMP kinase N-terminal" evidence="2">
    <location>
        <begin position="80"/>
        <end position="150"/>
    </location>
</feature>
<evidence type="ECO:0000313" key="3">
    <source>
        <dbReference type="EMBL" id="MCQ6962127.1"/>
    </source>
</evidence>
<dbReference type="InterPro" id="IPR006204">
    <property type="entry name" value="GHMP_kinase_N_dom"/>
</dbReference>
<dbReference type="GO" id="GO:0005524">
    <property type="term" value="F:ATP binding"/>
    <property type="evidence" value="ECO:0007669"/>
    <property type="project" value="UniProtKB-KW"/>
</dbReference>
<dbReference type="EMBL" id="JTEO01000002">
    <property type="protein sequence ID" value="MCQ6962127.1"/>
    <property type="molecule type" value="Genomic_DNA"/>
</dbReference>
<accession>A0AAE3H9L2</accession>
<sequence>MNSHYALSARAFAPAHITGFFEVHDHADPMKKGSTGCGIVLSAGIETTVTMGEGIEETVILLNGKEVEGITSRTVVEMLTDRPVRVESTTQVPVECGLGASGAGSLGTAYALNRVLSLNLTTNKLNGIAHVAEVRNSSGLGDVAAQSLGGAVIRTSPGAPGVGSCDRIPSGESDVYCVVLGKLSTGMVLGSREAVRNINDAGKEAMKRLMVRPCMENFMRCARDFSIGANLATDEITDIIEAVEAIGGMASQAMLGNTVFAVGTESTGAELKEVLSGFGQVLHYRINPGSIRMI</sequence>
<comment type="caution">
    <text evidence="3">The sequence shown here is derived from an EMBL/GenBank/DDBJ whole genome shotgun (WGS) entry which is preliminary data.</text>
</comment>
<dbReference type="Proteomes" id="UP001206983">
    <property type="component" value="Unassembled WGS sequence"/>
</dbReference>
<comment type="pathway">
    <text evidence="1">Cofactor biosynthesis; coenzyme A biosynthesis.</text>
</comment>
<comment type="similarity">
    <text evidence="1">Belongs to the GHMP kinase family. PoK subfamily.</text>
</comment>
<keyword evidence="1" id="KW-0173">Coenzyme A biosynthesis</keyword>
<keyword evidence="1" id="KW-0067">ATP-binding</keyword>
<dbReference type="AlphaFoldDB" id="A0AAE3H9L2"/>
<gene>
    <name evidence="3" type="ORF">PV02_03010</name>
</gene>